<dbReference type="EMBL" id="DSKY01000002">
    <property type="protein sequence ID" value="HDY58080.1"/>
    <property type="molecule type" value="Genomic_DNA"/>
</dbReference>
<dbReference type="NCBIfam" id="TIGR04183">
    <property type="entry name" value="Por_Secre_tail"/>
    <property type="match status" value="1"/>
</dbReference>
<evidence type="ECO:0000259" key="1">
    <source>
        <dbReference type="Pfam" id="PF18962"/>
    </source>
</evidence>
<dbReference type="InterPro" id="IPR026444">
    <property type="entry name" value="Secre_tail"/>
</dbReference>
<name>A0A7V1EH07_UNCW3</name>
<sequence>MKKIILISGLIIIFSAGLIYAENNIENNGILNPKPTASTKIEGTLNENIPANPSVRVSGIEFDCPSGQMYIPTTPPLNNSELLNPDDPTSNRTYPGLKPIPKSFRNESTSIFDGPRWGTDIRIDDKEVGEGQDFDEDEDTYDIYAVFDTYLDTNDSIIVYRSTDGGLTWNIFIIGFNADGQIGNPKVRVVKDAGGQAWVVFIGIWYEPSGARQLLSGRVRTDGTGATFEQIAPDNVTWADIDGEVGTGGWVYCTYCKEDAAGEDDIYAARNALTGTGWQDNALLFDDPRVFPYPAIAAGAGGNVAVAFIDDRVTTNQEIRIKRSTNYGAYWLFSEQVSDNSGGAPLVYTDIGYSHGTTQTGWIFATFAWSSDNNIAYYYSTNSGVNWTYGNVIYPASGHQNMSTVRCNKATGSITVAYNCDPGDSTMFTWTTPGNPTGFGNGVKINDYYATGLWPPTAGWITTTGGYSAIIYSSLAMGYRPYFDWFGNTGVEEGKQTAEKSSLLLTPNPSNGIAQLSYVLNKQGSVKISLYDASGRLVSNLIKETKSAGTYTLNLNNQTLPNGIYFVRVESPEGTATKTMTIVR</sequence>
<dbReference type="Gene3D" id="2.60.40.4070">
    <property type="match status" value="1"/>
</dbReference>
<evidence type="ECO:0000313" key="2">
    <source>
        <dbReference type="EMBL" id="HDY58080.1"/>
    </source>
</evidence>
<dbReference type="Pfam" id="PF18962">
    <property type="entry name" value="Por_Secre_tail"/>
    <property type="match status" value="1"/>
</dbReference>
<gene>
    <name evidence="2" type="ORF">ENP86_00775</name>
</gene>
<dbReference type="AlphaFoldDB" id="A0A7V1EH07"/>
<comment type="caution">
    <text evidence="2">The sequence shown here is derived from an EMBL/GenBank/DDBJ whole genome shotgun (WGS) entry which is preliminary data.</text>
</comment>
<organism evidence="2">
    <name type="scientific">candidate division WOR-3 bacterium</name>
    <dbReference type="NCBI Taxonomy" id="2052148"/>
    <lineage>
        <taxon>Bacteria</taxon>
        <taxon>Bacteria division WOR-3</taxon>
    </lineage>
</organism>
<protein>
    <submittedName>
        <fullName evidence="2">T9SS type A sorting domain-containing protein</fullName>
    </submittedName>
</protein>
<dbReference type="Gene3D" id="2.120.10.10">
    <property type="match status" value="1"/>
</dbReference>
<feature type="domain" description="Secretion system C-terminal sorting" evidence="1">
    <location>
        <begin position="507"/>
        <end position="582"/>
    </location>
</feature>
<proteinExistence type="predicted"/>
<reference evidence="2" key="1">
    <citation type="journal article" date="2020" name="mSystems">
        <title>Genome- and Community-Level Interaction Insights into Carbon Utilization and Element Cycling Functions of Hydrothermarchaeota in Hydrothermal Sediment.</title>
        <authorList>
            <person name="Zhou Z."/>
            <person name="Liu Y."/>
            <person name="Xu W."/>
            <person name="Pan J."/>
            <person name="Luo Z.H."/>
            <person name="Li M."/>
        </authorList>
    </citation>
    <scope>NUCLEOTIDE SEQUENCE [LARGE SCALE GENOMIC DNA]</scope>
    <source>
        <strain evidence="2">SpSt-258</strain>
    </source>
</reference>
<dbReference type="SUPFAM" id="SSF50939">
    <property type="entry name" value="Sialidases"/>
    <property type="match status" value="1"/>
</dbReference>
<accession>A0A7V1EH07</accession>
<dbReference type="InterPro" id="IPR036278">
    <property type="entry name" value="Sialidase_sf"/>
</dbReference>